<evidence type="ECO:0000313" key="2">
    <source>
        <dbReference type="Proteomes" id="UP000814033"/>
    </source>
</evidence>
<keyword evidence="2" id="KW-1185">Reference proteome</keyword>
<proteinExistence type="predicted"/>
<accession>A0ACB8RI25</accession>
<sequence>MDSTLSTYALRFMVWSAIRHCGDEGLHSHWAPTTSAFLRALTYLAPHSRPSASSSCMQYTGEYESNLKVTLVHPGLQFAIPLQMDTYLRSVDAQTYVPLNGRSIYRCARSCWPACLRLGSFFSTGILPAVEYPRRIEIELGRPRTYYRYCLTAARSHNEARLSSSLHTGGNVSWSSRTPVSAGCLVIQCVGPGDCHSFSLLACAQLSALKMLAASIPAIPAGTIGRR</sequence>
<reference evidence="1" key="2">
    <citation type="journal article" date="2022" name="New Phytol.">
        <title>Evolutionary transition to the ectomycorrhizal habit in the genomes of a hyperdiverse lineage of mushroom-forming fungi.</title>
        <authorList>
            <person name="Looney B."/>
            <person name="Miyauchi S."/>
            <person name="Morin E."/>
            <person name="Drula E."/>
            <person name="Courty P.E."/>
            <person name="Kohler A."/>
            <person name="Kuo A."/>
            <person name="LaButti K."/>
            <person name="Pangilinan J."/>
            <person name="Lipzen A."/>
            <person name="Riley R."/>
            <person name="Andreopoulos W."/>
            <person name="He G."/>
            <person name="Johnson J."/>
            <person name="Nolan M."/>
            <person name="Tritt A."/>
            <person name="Barry K.W."/>
            <person name="Grigoriev I.V."/>
            <person name="Nagy L.G."/>
            <person name="Hibbett D."/>
            <person name="Henrissat B."/>
            <person name="Matheny P.B."/>
            <person name="Labbe J."/>
            <person name="Martin F.M."/>
        </authorList>
    </citation>
    <scope>NUCLEOTIDE SEQUENCE</scope>
    <source>
        <strain evidence="1">FP105234-sp</strain>
    </source>
</reference>
<reference evidence="1" key="1">
    <citation type="submission" date="2021-02" db="EMBL/GenBank/DDBJ databases">
        <authorList>
            <consortium name="DOE Joint Genome Institute"/>
            <person name="Ahrendt S."/>
            <person name="Looney B.P."/>
            <person name="Miyauchi S."/>
            <person name="Morin E."/>
            <person name="Drula E."/>
            <person name="Courty P.E."/>
            <person name="Chicoki N."/>
            <person name="Fauchery L."/>
            <person name="Kohler A."/>
            <person name="Kuo A."/>
            <person name="Labutti K."/>
            <person name="Pangilinan J."/>
            <person name="Lipzen A."/>
            <person name="Riley R."/>
            <person name="Andreopoulos W."/>
            <person name="He G."/>
            <person name="Johnson J."/>
            <person name="Barry K.W."/>
            <person name="Grigoriev I.V."/>
            <person name="Nagy L."/>
            <person name="Hibbett D."/>
            <person name="Henrissat B."/>
            <person name="Matheny P.B."/>
            <person name="Labbe J."/>
            <person name="Martin F."/>
        </authorList>
    </citation>
    <scope>NUCLEOTIDE SEQUENCE</scope>
    <source>
        <strain evidence="1">FP105234-sp</strain>
    </source>
</reference>
<comment type="caution">
    <text evidence="1">The sequence shown here is derived from an EMBL/GenBank/DDBJ whole genome shotgun (WGS) entry which is preliminary data.</text>
</comment>
<dbReference type="EMBL" id="MU276000">
    <property type="protein sequence ID" value="KAI0043899.1"/>
    <property type="molecule type" value="Genomic_DNA"/>
</dbReference>
<evidence type="ECO:0000313" key="1">
    <source>
        <dbReference type="EMBL" id="KAI0043899.1"/>
    </source>
</evidence>
<organism evidence="1 2">
    <name type="scientific">Auriscalpium vulgare</name>
    <dbReference type="NCBI Taxonomy" id="40419"/>
    <lineage>
        <taxon>Eukaryota</taxon>
        <taxon>Fungi</taxon>
        <taxon>Dikarya</taxon>
        <taxon>Basidiomycota</taxon>
        <taxon>Agaricomycotina</taxon>
        <taxon>Agaricomycetes</taxon>
        <taxon>Russulales</taxon>
        <taxon>Auriscalpiaceae</taxon>
        <taxon>Auriscalpium</taxon>
    </lineage>
</organism>
<dbReference type="Proteomes" id="UP000814033">
    <property type="component" value="Unassembled WGS sequence"/>
</dbReference>
<protein>
    <submittedName>
        <fullName evidence="1">Uncharacterized protein</fullName>
    </submittedName>
</protein>
<gene>
    <name evidence="1" type="ORF">FA95DRAFT_332559</name>
</gene>
<name>A0ACB8RI25_9AGAM</name>